<dbReference type="InterPro" id="IPR036291">
    <property type="entry name" value="NAD(P)-bd_dom_sf"/>
</dbReference>
<protein>
    <submittedName>
        <fullName evidence="3">NAD(P)-dependent oxidoreductase</fullName>
    </submittedName>
</protein>
<dbReference type="RefSeq" id="WP_344118702.1">
    <property type="nucleotide sequence ID" value="NZ_BAAAOA010000002.1"/>
</dbReference>
<evidence type="ECO:0000313" key="3">
    <source>
        <dbReference type="EMBL" id="GAA1745433.1"/>
    </source>
</evidence>
<feature type="domain" description="NAD-dependent epimerase/dehydratase" evidence="2">
    <location>
        <begin position="4"/>
        <end position="244"/>
    </location>
</feature>
<comment type="caution">
    <text evidence="3">The sequence shown here is derived from an EMBL/GenBank/DDBJ whole genome shotgun (WGS) entry which is preliminary data.</text>
</comment>
<evidence type="ECO:0000259" key="2">
    <source>
        <dbReference type="Pfam" id="PF01370"/>
    </source>
</evidence>
<sequence>MSRVLVTGGAGRLGRSVVAGLAEAGYDVVSVDRSLPADSRSADQHPAVEHRGAELTDPDATHALMRSTRPDAVINLAAIAVPFSAPEHVILRTNAVIAHNVAGAATEAGVRRIVMASSPTVLGYGSPAGWLPPAFPLTEETPPRPWHAYGVSKHVAEQVAQMFAAARGEAVRYASFRPCYVIAPEEWEGAPTQQGHTVRERLDDPALAAPALFNYVDARDVTSFLEALLERMGAIRNGDTFLVGAADALARRPLAELIPEFVPGSEELAAELTGTAPAFSIDKAHRVLGWEPARSWRTELRQDLAASGEPAGAGRPGKDTA</sequence>
<evidence type="ECO:0000256" key="1">
    <source>
        <dbReference type="SAM" id="MobiDB-lite"/>
    </source>
</evidence>
<reference evidence="4" key="1">
    <citation type="journal article" date="2019" name="Int. J. Syst. Evol. Microbiol.">
        <title>The Global Catalogue of Microorganisms (GCM) 10K type strain sequencing project: providing services to taxonomists for standard genome sequencing and annotation.</title>
        <authorList>
            <consortium name="The Broad Institute Genomics Platform"/>
            <consortium name="The Broad Institute Genome Sequencing Center for Infectious Disease"/>
            <person name="Wu L."/>
            <person name="Ma J."/>
        </authorList>
    </citation>
    <scope>NUCLEOTIDE SEQUENCE [LARGE SCALE GENOMIC DNA]</scope>
    <source>
        <strain evidence="4">JCM 14735</strain>
    </source>
</reference>
<feature type="compositionally biased region" description="Basic and acidic residues" evidence="1">
    <location>
        <begin position="40"/>
        <end position="54"/>
    </location>
</feature>
<gene>
    <name evidence="3" type="ORF">GCM10009767_00160</name>
</gene>
<dbReference type="Pfam" id="PF01370">
    <property type="entry name" value="Epimerase"/>
    <property type="match status" value="1"/>
</dbReference>
<dbReference type="EMBL" id="BAAAOA010000002">
    <property type="protein sequence ID" value="GAA1745433.1"/>
    <property type="molecule type" value="Genomic_DNA"/>
</dbReference>
<accession>A0ABP4W774</accession>
<dbReference type="PANTHER" id="PTHR43103">
    <property type="entry name" value="NUCLEOSIDE-DIPHOSPHATE-SUGAR EPIMERASE"/>
    <property type="match status" value="1"/>
</dbReference>
<dbReference type="Gene3D" id="3.40.50.720">
    <property type="entry name" value="NAD(P)-binding Rossmann-like Domain"/>
    <property type="match status" value="1"/>
</dbReference>
<organism evidence="3 4">
    <name type="scientific">Kocuria aegyptia</name>
    <dbReference type="NCBI Taxonomy" id="330943"/>
    <lineage>
        <taxon>Bacteria</taxon>
        <taxon>Bacillati</taxon>
        <taxon>Actinomycetota</taxon>
        <taxon>Actinomycetes</taxon>
        <taxon>Micrococcales</taxon>
        <taxon>Micrococcaceae</taxon>
        <taxon>Kocuria</taxon>
    </lineage>
</organism>
<proteinExistence type="predicted"/>
<keyword evidence="4" id="KW-1185">Reference proteome</keyword>
<dbReference type="InterPro" id="IPR001509">
    <property type="entry name" value="Epimerase_deHydtase"/>
</dbReference>
<feature type="region of interest" description="Disordered" evidence="1">
    <location>
        <begin position="37"/>
        <end position="60"/>
    </location>
</feature>
<name>A0ABP4W774_9MICC</name>
<dbReference type="Proteomes" id="UP001501204">
    <property type="component" value="Unassembled WGS sequence"/>
</dbReference>
<dbReference type="PANTHER" id="PTHR43103:SF6">
    <property type="entry name" value="PUTATIVE-RELATED"/>
    <property type="match status" value="1"/>
</dbReference>
<dbReference type="SUPFAM" id="SSF51735">
    <property type="entry name" value="NAD(P)-binding Rossmann-fold domains"/>
    <property type="match status" value="1"/>
</dbReference>
<evidence type="ECO:0000313" key="4">
    <source>
        <dbReference type="Proteomes" id="UP001501204"/>
    </source>
</evidence>